<sequence length="543" mass="59802">MSDGVWGSAQQHTTTELLVRRIEKEPDSEYLDIGGRALTAAQVGDGAARLAAGLRSLGVAPGDRVAILLENSPEMLISWWAAQWAGAVAVPINTAYKGEYLRHQLHDSGSTVLVVAGDLADRAAAVTANLPALAHVLVTGPELPTFPGATGHPFDDLLAGEPLTAPVARRPSDLATFIYTGGTTGLSKGCMLSHNYHEALSRQIGYSWGRTADDVVWTPLPMFHYNALVTAVVGTLVYGGRAAIYRKFSVSNFWPEMNRTGATMTSTLGTMAYLLAHDVDRPEMPRSGAPEANRTLRLMGAAPLPPEVDDVIRTRFGIDTFSGAYGVTEASLISWQPPGVRNRPRAAGVINTEYFDVRIFDDEDNELPRGSDGEIVIRPKRPHVMFEGYWGRPEVTVETSRNWWYHTGDIGKIDEDGYLYFVDRKADYLRRRGENIASFEVERILMSHGQLADVAVHAVPSKLTEDDVKVTATRVAGSTLTEEELFRWCVDALPYFVLPRYIEFRDELPRSPVGRVLKRELRAEGPTSTTWDVEASGITYEKR</sequence>
<feature type="domain" description="AMP-binding enzyme C-terminal" evidence="4">
    <location>
        <begin position="440"/>
        <end position="514"/>
    </location>
</feature>
<dbReference type="PANTHER" id="PTHR43201:SF5">
    <property type="entry name" value="MEDIUM-CHAIN ACYL-COA LIGASE ACSF2, MITOCHONDRIAL"/>
    <property type="match status" value="1"/>
</dbReference>
<comment type="similarity">
    <text evidence="1">Belongs to the ATP-dependent AMP-binding enzyme family.</text>
</comment>
<dbReference type="PROSITE" id="PS00455">
    <property type="entry name" value="AMP_BINDING"/>
    <property type="match status" value="1"/>
</dbReference>
<dbReference type="InterPro" id="IPR045851">
    <property type="entry name" value="AMP-bd_C_sf"/>
</dbReference>
<dbReference type="AlphaFoldDB" id="A0A0S4QSQ6"/>
<dbReference type="Proteomes" id="UP000198802">
    <property type="component" value="Unassembled WGS sequence"/>
</dbReference>
<dbReference type="Pfam" id="PF00501">
    <property type="entry name" value="AMP-binding"/>
    <property type="match status" value="1"/>
</dbReference>
<evidence type="ECO:0000256" key="1">
    <source>
        <dbReference type="ARBA" id="ARBA00006432"/>
    </source>
</evidence>
<keyword evidence="6" id="KW-1185">Reference proteome</keyword>
<dbReference type="Gene3D" id="3.30.300.30">
    <property type="match status" value="1"/>
</dbReference>
<reference evidence="6" key="1">
    <citation type="submission" date="2015-11" db="EMBL/GenBank/DDBJ databases">
        <authorList>
            <person name="Varghese N."/>
        </authorList>
    </citation>
    <scope>NUCLEOTIDE SEQUENCE [LARGE SCALE GENOMIC DNA]</scope>
    <source>
        <strain evidence="6">DSM 45899</strain>
    </source>
</reference>
<organism evidence="5 6">
    <name type="scientific">Parafrankia irregularis</name>
    <dbReference type="NCBI Taxonomy" id="795642"/>
    <lineage>
        <taxon>Bacteria</taxon>
        <taxon>Bacillati</taxon>
        <taxon>Actinomycetota</taxon>
        <taxon>Actinomycetes</taxon>
        <taxon>Frankiales</taxon>
        <taxon>Frankiaceae</taxon>
        <taxon>Parafrankia</taxon>
    </lineage>
</organism>
<dbReference type="EMBL" id="FAOZ01000012">
    <property type="protein sequence ID" value="CUU57498.1"/>
    <property type="molecule type" value="Genomic_DNA"/>
</dbReference>
<dbReference type="PANTHER" id="PTHR43201">
    <property type="entry name" value="ACYL-COA SYNTHETASE"/>
    <property type="match status" value="1"/>
</dbReference>
<dbReference type="RefSeq" id="WP_091278996.1">
    <property type="nucleotide sequence ID" value="NZ_FAOZ01000012.1"/>
</dbReference>
<dbReference type="Pfam" id="PF13193">
    <property type="entry name" value="AMP-binding_C"/>
    <property type="match status" value="1"/>
</dbReference>
<dbReference type="InterPro" id="IPR000873">
    <property type="entry name" value="AMP-dep_synth/lig_dom"/>
</dbReference>
<dbReference type="InterPro" id="IPR042099">
    <property type="entry name" value="ANL_N_sf"/>
</dbReference>
<dbReference type="InterPro" id="IPR025110">
    <property type="entry name" value="AMP-bd_C"/>
</dbReference>
<evidence type="ECO:0000256" key="2">
    <source>
        <dbReference type="ARBA" id="ARBA00022598"/>
    </source>
</evidence>
<proteinExistence type="inferred from homology"/>
<name>A0A0S4QSQ6_9ACTN</name>
<evidence type="ECO:0000259" key="4">
    <source>
        <dbReference type="Pfam" id="PF13193"/>
    </source>
</evidence>
<dbReference type="Gene3D" id="3.40.50.12780">
    <property type="entry name" value="N-terminal domain of ligase-like"/>
    <property type="match status" value="1"/>
</dbReference>
<dbReference type="InterPro" id="IPR020845">
    <property type="entry name" value="AMP-binding_CS"/>
</dbReference>
<dbReference type="GO" id="GO:0006631">
    <property type="term" value="P:fatty acid metabolic process"/>
    <property type="evidence" value="ECO:0007669"/>
    <property type="project" value="TreeGrafter"/>
</dbReference>
<dbReference type="GO" id="GO:0031956">
    <property type="term" value="F:medium-chain fatty acid-CoA ligase activity"/>
    <property type="evidence" value="ECO:0007669"/>
    <property type="project" value="TreeGrafter"/>
</dbReference>
<gene>
    <name evidence="5" type="ORF">Ga0074812_112158</name>
</gene>
<evidence type="ECO:0000313" key="6">
    <source>
        <dbReference type="Proteomes" id="UP000198802"/>
    </source>
</evidence>
<keyword evidence="2 5" id="KW-0436">Ligase</keyword>
<evidence type="ECO:0000259" key="3">
    <source>
        <dbReference type="Pfam" id="PF00501"/>
    </source>
</evidence>
<protein>
    <submittedName>
        <fullName evidence="5">Crotonobetaine/carnitine-CoA ligase</fullName>
    </submittedName>
</protein>
<feature type="domain" description="AMP-dependent synthetase/ligase" evidence="3">
    <location>
        <begin position="20"/>
        <end position="390"/>
    </location>
</feature>
<evidence type="ECO:0000313" key="5">
    <source>
        <dbReference type="EMBL" id="CUU57498.1"/>
    </source>
</evidence>
<dbReference type="SUPFAM" id="SSF56801">
    <property type="entry name" value="Acetyl-CoA synthetase-like"/>
    <property type="match status" value="1"/>
</dbReference>
<accession>A0A0S4QSQ6</accession>